<reference evidence="12" key="1">
    <citation type="journal article" date="2022" name="Microorganisms">
        <title>Assembly and Comparison of Ca. Neoehrlichia mikurensis Genomes.</title>
        <authorList>
            <person name="Azagi T."/>
            <person name="Dirks R.P."/>
            <person name="Yebra-Pimentel E.S."/>
            <person name="Schaap P.J."/>
            <person name="Koehorst J.J."/>
            <person name="Esser H.J."/>
            <person name="Sprong H."/>
        </authorList>
    </citation>
    <scope>NUCLEOTIDE SEQUENCE</scope>
    <source>
        <strain evidence="13">18-2804</strain>
        <strain evidence="12">18-2837</strain>
    </source>
</reference>
<keyword evidence="15" id="KW-1185">Reference proteome</keyword>
<evidence type="ECO:0000256" key="8">
    <source>
        <dbReference type="ARBA" id="ARBA00032798"/>
    </source>
</evidence>
<evidence type="ECO:0000259" key="11">
    <source>
        <dbReference type="Pfam" id="PF00361"/>
    </source>
</evidence>
<evidence type="ECO:0000256" key="6">
    <source>
        <dbReference type="ARBA" id="ARBA00023136"/>
    </source>
</evidence>
<evidence type="ECO:0000256" key="4">
    <source>
        <dbReference type="ARBA" id="ARBA00022692"/>
    </source>
</evidence>
<feature type="domain" description="NADH:quinone oxidoreductase/Mrp antiporter transmembrane" evidence="11">
    <location>
        <begin position="120"/>
        <end position="411"/>
    </location>
</feature>
<keyword evidence="5 10" id="KW-1133">Transmembrane helix</keyword>
<gene>
    <name evidence="13" type="ORF">LUA81_04070</name>
    <name evidence="12" type="ORF">LUA82_04105</name>
</gene>
<name>A0A9Q9F3N3_9RICK</name>
<keyword evidence="4 9" id="KW-0812">Transmembrane</keyword>
<feature type="transmembrane region" description="Helical" evidence="10">
    <location>
        <begin position="231"/>
        <end position="252"/>
    </location>
</feature>
<feature type="transmembrane region" description="Helical" evidence="10">
    <location>
        <begin position="202"/>
        <end position="224"/>
    </location>
</feature>
<evidence type="ECO:0000313" key="12">
    <source>
        <dbReference type="EMBL" id="UTO55337.1"/>
    </source>
</evidence>
<proteinExistence type="inferred from homology"/>
<feature type="transmembrane region" description="Helical" evidence="10">
    <location>
        <begin position="441"/>
        <end position="465"/>
    </location>
</feature>
<feature type="transmembrane region" description="Helical" evidence="10">
    <location>
        <begin position="264"/>
        <end position="287"/>
    </location>
</feature>
<protein>
    <recommendedName>
        <fullName evidence="3">NADH-quinone oxidoreductase subunit M</fullName>
    </recommendedName>
    <alternativeName>
        <fullName evidence="7">NADH dehydrogenase I subunit M</fullName>
    </alternativeName>
    <alternativeName>
        <fullName evidence="8">NDH-1 subunit M</fullName>
    </alternativeName>
</protein>
<feature type="transmembrane region" description="Helical" evidence="10">
    <location>
        <begin position="29"/>
        <end position="49"/>
    </location>
</feature>
<dbReference type="GO" id="GO:0042773">
    <property type="term" value="P:ATP synthesis coupled electron transport"/>
    <property type="evidence" value="ECO:0007669"/>
    <property type="project" value="InterPro"/>
</dbReference>
<dbReference type="Proteomes" id="UP001059985">
    <property type="component" value="Chromosome"/>
</dbReference>
<evidence type="ECO:0000256" key="9">
    <source>
        <dbReference type="RuleBase" id="RU000320"/>
    </source>
</evidence>
<evidence type="ECO:0000256" key="10">
    <source>
        <dbReference type="SAM" id="Phobius"/>
    </source>
</evidence>
<dbReference type="PRINTS" id="PR01437">
    <property type="entry name" value="NUOXDRDTASE4"/>
</dbReference>
<dbReference type="NCBIfam" id="TIGR01972">
    <property type="entry name" value="NDH_I_M"/>
    <property type="match status" value="1"/>
</dbReference>
<feature type="transmembrane region" description="Helical" evidence="10">
    <location>
        <begin position="69"/>
        <end position="93"/>
    </location>
</feature>
<comment type="subcellular location">
    <subcellularLocation>
        <location evidence="1">Endomembrane system</location>
        <topology evidence="1">Multi-pass membrane protein</topology>
    </subcellularLocation>
    <subcellularLocation>
        <location evidence="9">Membrane</location>
        <topology evidence="9">Multi-pass membrane protein</topology>
    </subcellularLocation>
</comment>
<evidence type="ECO:0000313" key="14">
    <source>
        <dbReference type="Proteomes" id="UP001059822"/>
    </source>
</evidence>
<feature type="transmembrane region" description="Helical" evidence="10">
    <location>
        <begin position="322"/>
        <end position="343"/>
    </location>
</feature>
<sequence>MIFLMVIFPIIGSIFLSIINKGNSLYIKIVPVLVSGIVLVINIILLLRFNYEALEFQFTQQLLENIGLGLDGISIIFVSLTTFLFFICSIFALSNKFQNLQSFLALFLLLEALIICVFASLNIIVFYIFFEAVLIPMFFIIGIWGYQDKVYAAFKLFLYTLVGSLLFLVAIIYIYVLTEGVTNIEQLSNILPNKLTLNEQRWLWLAFFVSFAIKIPMIPFHTWLPDAHVQAPTIGSVILAGILIKMGGYGFLRFSLPMLPEASIYFSKLIIILSIVALIYTSLVAFAQKDIKKLIAYSSIAHMSFVTAGIFSFNQYGILGSIFQMVSHGFISSALFLLVGIIYNKAHTLDIDKYSGLASSMPKFSFMFIFFSMASIGIPGTSGFIGEFLSILGIFKNLSFISAFFVIGVILSAVYMLYLCRKIIWGQDNNCIVGDITKIELVLLSLLAMFVVILGLCPSILLNYLKLPVKQLLIENFLMS</sequence>
<feature type="transmembrane region" description="Helical" evidence="10">
    <location>
        <begin position="126"/>
        <end position="144"/>
    </location>
</feature>
<feature type="transmembrane region" description="Helical" evidence="10">
    <location>
        <begin position="156"/>
        <end position="176"/>
    </location>
</feature>
<evidence type="ECO:0000256" key="7">
    <source>
        <dbReference type="ARBA" id="ARBA00031584"/>
    </source>
</evidence>
<dbReference type="GO" id="GO:0016020">
    <property type="term" value="C:membrane"/>
    <property type="evidence" value="ECO:0007669"/>
    <property type="project" value="UniProtKB-SubCell"/>
</dbReference>
<dbReference type="InterPro" id="IPR003918">
    <property type="entry name" value="NADH_UbQ_OxRdtase"/>
</dbReference>
<dbReference type="InterPro" id="IPR001750">
    <property type="entry name" value="ND/Mrp_TM"/>
</dbReference>
<dbReference type="GO" id="GO:0012505">
    <property type="term" value="C:endomembrane system"/>
    <property type="evidence" value="ECO:0007669"/>
    <property type="project" value="UniProtKB-SubCell"/>
</dbReference>
<accession>A0A9Q9F3N3</accession>
<evidence type="ECO:0000256" key="5">
    <source>
        <dbReference type="ARBA" id="ARBA00022989"/>
    </source>
</evidence>
<evidence type="ECO:0000256" key="3">
    <source>
        <dbReference type="ARBA" id="ARBA00019906"/>
    </source>
</evidence>
<dbReference type="EMBL" id="CP089286">
    <property type="protein sequence ID" value="UTO55337.1"/>
    <property type="molecule type" value="Genomic_DNA"/>
</dbReference>
<feature type="transmembrane region" description="Helical" evidence="10">
    <location>
        <begin position="398"/>
        <end position="420"/>
    </location>
</feature>
<evidence type="ECO:0000256" key="2">
    <source>
        <dbReference type="ARBA" id="ARBA00009025"/>
    </source>
</evidence>
<feature type="transmembrane region" description="Helical" evidence="10">
    <location>
        <begin position="6"/>
        <end position="22"/>
    </location>
</feature>
<evidence type="ECO:0000313" key="15">
    <source>
        <dbReference type="Proteomes" id="UP001059985"/>
    </source>
</evidence>
<organism evidence="12 14">
    <name type="scientific">Neoehrlichia mikurensis</name>
    <dbReference type="NCBI Taxonomy" id="89586"/>
    <lineage>
        <taxon>Bacteria</taxon>
        <taxon>Pseudomonadati</taxon>
        <taxon>Pseudomonadota</taxon>
        <taxon>Alphaproteobacteria</taxon>
        <taxon>Rickettsiales</taxon>
        <taxon>Anaplasmataceae</taxon>
        <taxon>Candidatus Neoehrlichia</taxon>
    </lineage>
</organism>
<dbReference type="InterPro" id="IPR010227">
    <property type="entry name" value="NADH_Q_OxRdtase_chainM/4"/>
</dbReference>
<dbReference type="GO" id="GO:0015990">
    <property type="term" value="P:electron transport coupled proton transport"/>
    <property type="evidence" value="ECO:0007669"/>
    <property type="project" value="TreeGrafter"/>
</dbReference>
<dbReference type="EMBL" id="CP089285">
    <property type="protein sequence ID" value="UTO56258.1"/>
    <property type="molecule type" value="Genomic_DNA"/>
</dbReference>
<dbReference type="PANTHER" id="PTHR43507">
    <property type="entry name" value="NADH-UBIQUINONE OXIDOREDUCTASE CHAIN 4"/>
    <property type="match status" value="1"/>
</dbReference>
<dbReference type="Proteomes" id="UP001059822">
    <property type="component" value="Chromosome"/>
</dbReference>
<comment type="similarity">
    <text evidence="2">Belongs to the complex I subunit 4 family.</text>
</comment>
<dbReference type="PANTHER" id="PTHR43507:SF1">
    <property type="entry name" value="NADH-UBIQUINONE OXIDOREDUCTASE CHAIN 4"/>
    <property type="match status" value="1"/>
</dbReference>
<feature type="transmembrane region" description="Helical" evidence="10">
    <location>
        <begin position="364"/>
        <end position="386"/>
    </location>
</feature>
<evidence type="ECO:0000313" key="13">
    <source>
        <dbReference type="EMBL" id="UTO56258.1"/>
    </source>
</evidence>
<dbReference type="AlphaFoldDB" id="A0A9Q9F3N3"/>
<dbReference type="GO" id="GO:0048039">
    <property type="term" value="F:ubiquinone binding"/>
    <property type="evidence" value="ECO:0007669"/>
    <property type="project" value="TreeGrafter"/>
</dbReference>
<keyword evidence="6 10" id="KW-0472">Membrane</keyword>
<dbReference type="Pfam" id="PF00361">
    <property type="entry name" value="Proton_antipo_M"/>
    <property type="match status" value="1"/>
</dbReference>
<dbReference type="GO" id="GO:0003954">
    <property type="term" value="F:NADH dehydrogenase activity"/>
    <property type="evidence" value="ECO:0007669"/>
    <property type="project" value="TreeGrafter"/>
</dbReference>
<dbReference type="GO" id="GO:0008137">
    <property type="term" value="F:NADH dehydrogenase (ubiquinone) activity"/>
    <property type="evidence" value="ECO:0007669"/>
    <property type="project" value="InterPro"/>
</dbReference>
<evidence type="ECO:0000256" key="1">
    <source>
        <dbReference type="ARBA" id="ARBA00004127"/>
    </source>
</evidence>
<feature type="transmembrane region" description="Helical" evidence="10">
    <location>
        <begin position="100"/>
        <end position="120"/>
    </location>
</feature>